<dbReference type="RefSeq" id="WP_146350247.1">
    <property type="nucleotide sequence ID" value="NZ_VOBR01000004.1"/>
</dbReference>
<proteinExistence type="predicted"/>
<dbReference type="AlphaFoldDB" id="A0A563F0V6"/>
<dbReference type="EMBL" id="VOBR01000004">
    <property type="protein sequence ID" value="TWP52994.1"/>
    <property type="molecule type" value="Genomic_DNA"/>
</dbReference>
<evidence type="ECO:0000313" key="1">
    <source>
        <dbReference type="EMBL" id="TWP52994.1"/>
    </source>
</evidence>
<dbReference type="OrthoDB" id="3683454at2"/>
<evidence type="ECO:0000313" key="2">
    <source>
        <dbReference type="Proteomes" id="UP000316639"/>
    </source>
</evidence>
<gene>
    <name evidence="1" type="ORF">FKR81_07815</name>
</gene>
<reference evidence="1 2" key="1">
    <citation type="submission" date="2019-07" db="EMBL/GenBank/DDBJ databases">
        <title>Lentzea xizangensis sp. nov., isolated from Qinghai-Tibetan Plateau Soils.</title>
        <authorList>
            <person name="Huang J."/>
        </authorList>
    </citation>
    <scope>NUCLEOTIDE SEQUENCE [LARGE SCALE GENOMIC DNA]</scope>
    <source>
        <strain evidence="1 2">FXJ1.1311</strain>
    </source>
</reference>
<name>A0A563F0V6_9PSEU</name>
<protein>
    <submittedName>
        <fullName evidence="1">Uncharacterized protein</fullName>
    </submittedName>
</protein>
<accession>A0A563F0V6</accession>
<organism evidence="1 2">
    <name type="scientific">Lentzea tibetensis</name>
    <dbReference type="NCBI Taxonomy" id="2591470"/>
    <lineage>
        <taxon>Bacteria</taxon>
        <taxon>Bacillati</taxon>
        <taxon>Actinomycetota</taxon>
        <taxon>Actinomycetes</taxon>
        <taxon>Pseudonocardiales</taxon>
        <taxon>Pseudonocardiaceae</taxon>
        <taxon>Lentzea</taxon>
    </lineage>
</organism>
<keyword evidence="2" id="KW-1185">Reference proteome</keyword>
<comment type="caution">
    <text evidence="1">The sequence shown here is derived from an EMBL/GenBank/DDBJ whole genome shotgun (WGS) entry which is preliminary data.</text>
</comment>
<dbReference type="Proteomes" id="UP000316639">
    <property type="component" value="Unassembled WGS sequence"/>
</dbReference>
<sequence>MAFSKRGSWTVERGVAPPSLLAALFVRDTLALSVDTSPDLPGLDPAVPVIVPRGVDRAAATREWPGWWSDALEEARSDEPEQVEDVTETATLLTRPALREAVIALRDDFYRFRGPEGRPNVLPVGEVVHGVETRLGRQIRPFRLVITDVPVQGMVWERVAPGHVLASSAFLRDPARCAPALREVVEDLA</sequence>